<dbReference type="GO" id="GO:2001294">
    <property type="term" value="P:malonyl-CoA catabolic process"/>
    <property type="evidence" value="ECO:0007669"/>
    <property type="project" value="TreeGrafter"/>
</dbReference>
<dbReference type="GO" id="GO:0006085">
    <property type="term" value="P:acetyl-CoA biosynthetic process"/>
    <property type="evidence" value="ECO:0007669"/>
    <property type="project" value="TreeGrafter"/>
</dbReference>
<gene>
    <name evidence="3" type="ORF">PFISCL1PPCAC_15450</name>
</gene>
<dbReference type="InterPro" id="IPR038351">
    <property type="entry name" value="MCD_N_sf"/>
</dbReference>
<dbReference type="Gene3D" id="3.40.630.150">
    <property type="entry name" value="Malonyl-CoA decarboxylase, catalytic domain"/>
    <property type="match status" value="1"/>
</dbReference>
<dbReference type="FunFam" id="3.40.630.150:FF:000001">
    <property type="entry name" value="Malonyl-CoA decarboxylase, mitochondrial"/>
    <property type="match status" value="1"/>
</dbReference>
<reference evidence="3" key="1">
    <citation type="submission" date="2023-10" db="EMBL/GenBank/DDBJ databases">
        <title>Genome assembly of Pristionchus species.</title>
        <authorList>
            <person name="Yoshida K."/>
            <person name="Sommer R.J."/>
        </authorList>
    </citation>
    <scope>NUCLEOTIDE SEQUENCE</scope>
    <source>
        <strain evidence="3">RS5133</strain>
    </source>
</reference>
<sequence length="485" mass="55102">FQRMMLSFRRLPWLPLLRASPSRFLSSHPKRYFLSRLMSTTPALFSVRAASCSNGVDSITSLSDTIESLGHSSSTDQWAVASEKFKNLFISADAKKKTELLLYLGNNFGIDKDTLDNAITIYQRNPAATNEVRRSATPLYQLLFQSVGNRFGGVNCICDLRAHVLEALEDNQDAVLKRVEETAKELLTMWFCLSNLTLERLTWQSPADILHKVAKYEAVHPVAGITDLQRRVGASRRCFLFTHEAMPREPLVVVHVALTREIAGNLQNILKWTEEKEVEDEEATTAIYYSISSTQKGLAGIDLGNLLIKGVVEELQRDLPRVKIHSTLSPIPGFRPWVLRSLKGNSEFGEIMDEKIERWMDELGGREMDSDERKTLLIQSLTANRIQPHNIEAFKNILMRLCAVYLMRAKRNGLALNPVANFHVRNGAQVYRLNWAADSSVRGMDRSFGIMVNYRYNLEDVHRNSEDYTSRKIINAHSDIMDLLV</sequence>
<dbReference type="Proteomes" id="UP001432322">
    <property type="component" value="Unassembled WGS sequence"/>
</dbReference>
<evidence type="ECO:0000259" key="1">
    <source>
        <dbReference type="Pfam" id="PF05292"/>
    </source>
</evidence>
<organism evidence="3 4">
    <name type="scientific">Pristionchus fissidentatus</name>
    <dbReference type="NCBI Taxonomy" id="1538716"/>
    <lineage>
        <taxon>Eukaryota</taxon>
        <taxon>Metazoa</taxon>
        <taxon>Ecdysozoa</taxon>
        <taxon>Nematoda</taxon>
        <taxon>Chromadorea</taxon>
        <taxon>Rhabditida</taxon>
        <taxon>Rhabditina</taxon>
        <taxon>Diplogasteromorpha</taxon>
        <taxon>Diplogasteroidea</taxon>
        <taxon>Neodiplogasteridae</taxon>
        <taxon>Pristionchus</taxon>
    </lineage>
</organism>
<comment type="caution">
    <text evidence="3">The sequence shown here is derived from an EMBL/GenBank/DDBJ whole genome shotgun (WGS) entry which is preliminary data.</text>
</comment>
<dbReference type="InterPro" id="IPR007956">
    <property type="entry name" value="Malonyl_CoA_deC_C"/>
</dbReference>
<dbReference type="InterPro" id="IPR038917">
    <property type="entry name" value="Malonyl_CoA_deC"/>
</dbReference>
<keyword evidence="4" id="KW-1185">Reference proteome</keyword>
<accession>A0AAV5VXN9</accession>
<dbReference type="Gene3D" id="1.20.140.90">
    <property type="entry name" value="Malonyl-CoA decarboxylase, oligemerization domain"/>
    <property type="match status" value="1"/>
</dbReference>
<dbReference type="PANTHER" id="PTHR28641:SF1">
    <property type="entry name" value="MALONYL-COA DECARBOXYLASE, MITOCHONDRIAL"/>
    <property type="match status" value="1"/>
</dbReference>
<dbReference type="InterPro" id="IPR042303">
    <property type="entry name" value="Malonyl_CoA_deC_C_sf"/>
</dbReference>
<dbReference type="GO" id="GO:0005759">
    <property type="term" value="C:mitochondrial matrix"/>
    <property type="evidence" value="ECO:0007669"/>
    <property type="project" value="TreeGrafter"/>
</dbReference>
<dbReference type="Pfam" id="PF17408">
    <property type="entry name" value="MCD_N"/>
    <property type="match status" value="1"/>
</dbReference>
<dbReference type="InterPro" id="IPR035372">
    <property type="entry name" value="MCD_N"/>
</dbReference>
<feature type="non-terminal residue" evidence="3">
    <location>
        <position position="1"/>
    </location>
</feature>
<name>A0AAV5VXN9_9BILA</name>
<dbReference type="GO" id="GO:0005782">
    <property type="term" value="C:peroxisomal matrix"/>
    <property type="evidence" value="ECO:0007669"/>
    <property type="project" value="TreeGrafter"/>
</dbReference>
<evidence type="ECO:0008006" key="5">
    <source>
        <dbReference type="Google" id="ProtNLM"/>
    </source>
</evidence>
<dbReference type="GO" id="GO:0006633">
    <property type="term" value="P:fatty acid biosynthetic process"/>
    <property type="evidence" value="ECO:0007669"/>
    <property type="project" value="InterPro"/>
</dbReference>
<dbReference type="EMBL" id="BTSY01000004">
    <property type="protein sequence ID" value="GMT24153.1"/>
    <property type="molecule type" value="Genomic_DNA"/>
</dbReference>
<feature type="domain" description="Malonyl-CoA decarboxylase C-terminal" evidence="1">
    <location>
        <begin position="195"/>
        <end position="457"/>
    </location>
</feature>
<evidence type="ECO:0000313" key="4">
    <source>
        <dbReference type="Proteomes" id="UP001432322"/>
    </source>
</evidence>
<dbReference type="GO" id="GO:0050080">
    <property type="term" value="F:malonyl-CoA decarboxylase activity"/>
    <property type="evidence" value="ECO:0007669"/>
    <property type="project" value="InterPro"/>
</dbReference>
<dbReference type="Pfam" id="PF05292">
    <property type="entry name" value="MCD"/>
    <property type="match status" value="1"/>
</dbReference>
<evidence type="ECO:0000259" key="2">
    <source>
        <dbReference type="Pfam" id="PF17408"/>
    </source>
</evidence>
<evidence type="ECO:0000313" key="3">
    <source>
        <dbReference type="EMBL" id="GMT24153.1"/>
    </source>
</evidence>
<protein>
    <recommendedName>
        <fullName evidence="5">Malonyl-CoA decarboxylase</fullName>
    </recommendedName>
</protein>
<dbReference type="AlphaFoldDB" id="A0AAV5VXN9"/>
<feature type="domain" description="Malonyl-CoA decarboxylase N-terminal" evidence="2">
    <location>
        <begin position="108"/>
        <end position="191"/>
    </location>
</feature>
<dbReference type="PANTHER" id="PTHR28641">
    <property type="match status" value="1"/>
</dbReference>
<proteinExistence type="predicted"/>